<gene>
    <name evidence="2" type="ORF">BSZ36_13665</name>
</gene>
<keyword evidence="1" id="KW-0472">Membrane</keyword>
<dbReference type="InParanoid" id="A0A259U1M6"/>
<feature type="transmembrane region" description="Helical" evidence="1">
    <location>
        <begin position="141"/>
        <end position="163"/>
    </location>
</feature>
<dbReference type="Proteomes" id="UP000216446">
    <property type="component" value="Unassembled WGS sequence"/>
</dbReference>
<evidence type="ECO:0000313" key="2">
    <source>
        <dbReference type="EMBL" id="OZC03935.1"/>
    </source>
</evidence>
<dbReference type="EMBL" id="MQWB01000001">
    <property type="protein sequence ID" value="OZC03935.1"/>
    <property type="molecule type" value="Genomic_DNA"/>
</dbReference>
<evidence type="ECO:0000256" key="1">
    <source>
        <dbReference type="SAM" id="Phobius"/>
    </source>
</evidence>
<accession>A0A259U1M6</accession>
<reference evidence="2 3" key="1">
    <citation type="submission" date="2016-11" db="EMBL/GenBank/DDBJ databases">
        <title>Study of marine rhodopsin-containing bacteria.</title>
        <authorList>
            <person name="Yoshizawa S."/>
            <person name="Kumagai Y."/>
            <person name="Kogure K."/>
        </authorList>
    </citation>
    <scope>NUCLEOTIDE SEQUENCE [LARGE SCALE GENOMIC DNA]</scope>
    <source>
        <strain evidence="2 3">SG-29</strain>
    </source>
</reference>
<keyword evidence="1" id="KW-1133">Transmembrane helix</keyword>
<sequence>MKGAHTVYTAQPRSAGSWHFEIREADDAGEIVAEVEIGGMWDEGEIRVGGVPFELDRVGMSTSYRMLFERQPLARAESQGSFSNTNTVTVEGAILSPGVELGDRVTFHLTPQRSFTSAVDFSLGETKWGEITKESMLFRHFALRFNPAVPLALQVFCFALLMARFRRRARNS</sequence>
<evidence type="ECO:0000313" key="3">
    <source>
        <dbReference type="Proteomes" id="UP000216446"/>
    </source>
</evidence>
<dbReference type="RefSeq" id="WP_094549865.1">
    <property type="nucleotide sequence ID" value="NZ_MQWB01000001.1"/>
</dbReference>
<proteinExistence type="predicted"/>
<dbReference type="AlphaFoldDB" id="A0A259U1M6"/>
<organism evidence="2 3">
    <name type="scientific">Rubricoccus marinus</name>
    <dbReference type="NCBI Taxonomy" id="716817"/>
    <lineage>
        <taxon>Bacteria</taxon>
        <taxon>Pseudomonadati</taxon>
        <taxon>Rhodothermota</taxon>
        <taxon>Rhodothermia</taxon>
        <taxon>Rhodothermales</taxon>
        <taxon>Rubricoccaceae</taxon>
        <taxon>Rubricoccus</taxon>
    </lineage>
</organism>
<protein>
    <submittedName>
        <fullName evidence="2">Uncharacterized protein</fullName>
    </submittedName>
</protein>
<keyword evidence="1" id="KW-0812">Transmembrane</keyword>
<name>A0A259U1M6_9BACT</name>
<comment type="caution">
    <text evidence="2">The sequence shown here is derived from an EMBL/GenBank/DDBJ whole genome shotgun (WGS) entry which is preliminary data.</text>
</comment>
<keyword evidence="3" id="KW-1185">Reference proteome</keyword>